<dbReference type="InterPro" id="IPR027417">
    <property type="entry name" value="P-loop_NTPase"/>
</dbReference>
<dbReference type="Gene3D" id="3.40.50.10140">
    <property type="entry name" value="Toll/interleukin-1 receptor homology (TIR) domain"/>
    <property type="match status" value="1"/>
</dbReference>
<dbReference type="STRING" id="203124.Tery_4264"/>
<accession>Q10WW3</accession>
<dbReference type="HOGENOM" id="CLU_021307_1_0_3"/>
<reference evidence="3" key="1">
    <citation type="submission" date="2006-06" db="EMBL/GenBank/DDBJ databases">
        <title>Complete sequence of Trichodesmium erythraeum IMS101.</title>
        <authorList>
            <consortium name="US DOE Joint Genome Institute"/>
            <person name="Copeland A."/>
            <person name="Lucas S."/>
            <person name="Lapidus A."/>
            <person name="Barry K."/>
            <person name="Detter J.C."/>
            <person name="Glavina del Rio T."/>
            <person name="Hammon N."/>
            <person name="Israni S."/>
            <person name="Dalin E."/>
            <person name="Tice H."/>
            <person name="Pitluck S."/>
            <person name="Kiss H."/>
            <person name="Munk A.C."/>
            <person name="Brettin T."/>
            <person name="Bruce D."/>
            <person name="Han C."/>
            <person name="Tapia R."/>
            <person name="Gilna P."/>
            <person name="Schmutz J."/>
            <person name="Larimer F."/>
            <person name="Land M."/>
            <person name="Hauser L."/>
            <person name="Kyrpides N."/>
            <person name="Kim E."/>
            <person name="Richardson P."/>
        </authorList>
    </citation>
    <scope>NUCLEOTIDE SEQUENCE [LARGE SCALE GENOMIC DNA]</scope>
    <source>
        <strain evidence="3">IMS101</strain>
    </source>
</reference>
<dbReference type="PROSITE" id="PS50104">
    <property type="entry name" value="TIR"/>
    <property type="match status" value="1"/>
</dbReference>
<dbReference type="Pfam" id="PF13676">
    <property type="entry name" value="TIR_2"/>
    <property type="match status" value="1"/>
</dbReference>
<dbReference type="OrthoDB" id="502668at2"/>
<keyword evidence="3" id="KW-0675">Receptor</keyword>
<protein>
    <submittedName>
        <fullName evidence="3">Toll-Interleukin receptor</fullName>
    </submittedName>
</protein>
<dbReference type="InterPro" id="IPR000157">
    <property type="entry name" value="TIR_dom"/>
</dbReference>
<dbReference type="GO" id="GO:0007165">
    <property type="term" value="P:signal transduction"/>
    <property type="evidence" value="ECO:0007669"/>
    <property type="project" value="InterPro"/>
</dbReference>
<organism evidence="3">
    <name type="scientific">Trichodesmium erythraeum (strain IMS101)</name>
    <dbReference type="NCBI Taxonomy" id="203124"/>
    <lineage>
        <taxon>Bacteria</taxon>
        <taxon>Bacillati</taxon>
        <taxon>Cyanobacteriota</taxon>
        <taxon>Cyanophyceae</taxon>
        <taxon>Oscillatoriophycideae</taxon>
        <taxon>Oscillatoriales</taxon>
        <taxon>Microcoleaceae</taxon>
        <taxon>Trichodesmium</taxon>
    </lineage>
</organism>
<dbReference type="EMBL" id="CP000393">
    <property type="protein sequence ID" value="ABG53261.1"/>
    <property type="molecule type" value="Genomic_DNA"/>
</dbReference>
<dbReference type="InterPro" id="IPR001387">
    <property type="entry name" value="Cro/C1-type_HTH"/>
</dbReference>
<gene>
    <name evidence="3" type="ordered locus">Tery_4264</name>
</gene>
<evidence type="ECO:0000259" key="2">
    <source>
        <dbReference type="PROSITE" id="PS50943"/>
    </source>
</evidence>
<dbReference type="Gene3D" id="3.40.50.300">
    <property type="entry name" value="P-loop containing nucleotide triphosphate hydrolases"/>
    <property type="match status" value="1"/>
</dbReference>
<evidence type="ECO:0000313" key="3">
    <source>
        <dbReference type="EMBL" id="ABG53261.1"/>
    </source>
</evidence>
<dbReference type="RefSeq" id="WP_011613590.1">
    <property type="nucleotide sequence ID" value="NC_008312.1"/>
</dbReference>
<name>Q10WW3_TRIEI</name>
<dbReference type="PROSITE" id="PS50943">
    <property type="entry name" value="HTH_CROC1"/>
    <property type="match status" value="1"/>
</dbReference>
<dbReference type="SUPFAM" id="SSF52540">
    <property type="entry name" value="P-loop containing nucleoside triphosphate hydrolases"/>
    <property type="match status" value="1"/>
</dbReference>
<dbReference type="SUPFAM" id="SSF52200">
    <property type="entry name" value="Toll/Interleukin receptor TIR domain"/>
    <property type="match status" value="1"/>
</dbReference>
<proteinExistence type="predicted"/>
<dbReference type="SMART" id="SM00255">
    <property type="entry name" value="TIR"/>
    <property type="match status" value="1"/>
</dbReference>
<sequence>MEKKSKRDRGRIITTSGLKKLNEAIEEWKQKYNLRGTLAEIEAESGVGSDTISKIRQGRVGADLSKIQQLFAAFDLTLDETDYRSGKQSSSEMDSEPLSQLLPLLNDEQIVTKNSFQIFISYNRQDPDQELARQFETALAAAGHQVFMAGDHIRLGENWFRRINIELKRCDYLLLFLPPQSAQSELLTYQVQLARELQFSRPERKPVILPIRVGFSLTQPLNHDLRGYLYRIQQREWRSPEDTIIILKEVLTLLAAPPGNIALEIEEKKEISLSEEISSIASANFPPLPSAEPEIPGGQIDVASNFYIERPPIEERCYQTILQPSSLIRIKAPRQMGKTSLMARILHHAAFQGYRTIPLSFQLVDKEVFSNLEKFLKWFCAYVGRELRLPNQLDDYWDDIFGSKVNCKDYFEKYLLAQIDHPLVLGLDEIDRVFQYPDIAEDFLGLLRAWHEESKRRAIWKKLRLLVVHSTEVYIPMNINQSPFNVGLPIDLPEFNLPQVKDLAFRHNLNWSEQEVEKLMAIIGGHPYLVRVALYHISKQDLTLEDLPENVMSETGIYSDHLRRHLWNLEEYPELVAAMKNIISENLNERLTGILGFKLDSLGLVKWQGNKYHPRCELYRQYFQVHL</sequence>
<feature type="domain" description="TIR" evidence="1">
    <location>
        <begin position="114"/>
        <end position="257"/>
    </location>
</feature>
<dbReference type="eggNOG" id="COG1672">
    <property type="taxonomic scope" value="Bacteria"/>
</dbReference>
<dbReference type="InterPro" id="IPR035897">
    <property type="entry name" value="Toll_tir_struct_dom_sf"/>
</dbReference>
<dbReference type="AlphaFoldDB" id="Q10WW3"/>
<feature type="domain" description="HTH cro/C1-type" evidence="2">
    <location>
        <begin position="37"/>
        <end position="81"/>
    </location>
</feature>
<evidence type="ECO:0000259" key="1">
    <source>
        <dbReference type="PROSITE" id="PS50104"/>
    </source>
</evidence>
<dbReference type="KEGG" id="ter:Tery_4264"/>
<dbReference type="Pfam" id="PF14516">
    <property type="entry name" value="AAA_35"/>
    <property type="match status" value="1"/>
</dbReference>